<evidence type="ECO:0000256" key="8">
    <source>
        <dbReference type="ARBA" id="ARBA00023235"/>
    </source>
</evidence>
<evidence type="ECO:0000256" key="2">
    <source>
        <dbReference type="ARBA" id="ARBA00001922"/>
    </source>
</evidence>
<keyword evidence="8" id="KW-0413">Isomerase</keyword>
<dbReference type="PANTHER" id="PTHR48101:SF4">
    <property type="entry name" value="METHYLMALONYL-COA MUTASE, MITOCHONDRIAL"/>
    <property type="match status" value="1"/>
</dbReference>
<evidence type="ECO:0000256" key="7">
    <source>
        <dbReference type="ARBA" id="ARBA00022628"/>
    </source>
</evidence>
<dbReference type="NCBIfam" id="TIGR00642">
    <property type="entry name" value="mmCoA_mut_beta"/>
    <property type="match status" value="1"/>
</dbReference>
<dbReference type="InterPro" id="IPR036724">
    <property type="entry name" value="Cobalamin-bd_sf"/>
</dbReference>
<dbReference type="Gene3D" id="3.20.20.240">
    <property type="entry name" value="Methylmalonyl-CoA mutase"/>
    <property type="match status" value="1"/>
</dbReference>
<comment type="similarity">
    <text evidence="5">Belongs to the methylmalonyl-CoA mutase family.</text>
</comment>
<dbReference type="SUPFAM" id="SSF52242">
    <property type="entry name" value="Cobalamin (vitamin B12)-binding domain"/>
    <property type="match status" value="1"/>
</dbReference>
<comment type="pathway">
    <text evidence="4">Metabolic intermediate metabolism; propanoyl-CoA degradation; succinyl-CoA from propanoyl-CoA: step 3/3.</text>
</comment>
<dbReference type="GO" id="GO:0004494">
    <property type="term" value="F:methylmalonyl-CoA mutase activity"/>
    <property type="evidence" value="ECO:0007669"/>
    <property type="project" value="UniProtKB-UniRule"/>
</dbReference>
<evidence type="ECO:0000313" key="12">
    <source>
        <dbReference type="EMBL" id="BBX22499.1"/>
    </source>
</evidence>
<protein>
    <recommendedName>
        <fullName evidence="10">Methylmalonyl-CoA mutase small subunit</fullName>
        <ecNumber evidence="10">5.4.99.2</ecNumber>
    </recommendedName>
</protein>
<evidence type="ECO:0000313" key="13">
    <source>
        <dbReference type="Proteomes" id="UP000467636"/>
    </source>
</evidence>
<evidence type="ECO:0000259" key="11">
    <source>
        <dbReference type="Pfam" id="PF01642"/>
    </source>
</evidence>
<sequence>MSIDVSAETAGMEDARARWRAAVAGVLAKSLRREPADIDSETGGEPERLLDTPVQGLDGFAIRALYTALDALPEPPLPGSWPYVRGADALRDVNSGWKVAEVFPANGPVSSSQTASDTNGAVLGALTEGVSALVLRVGDGGVPAGELGRVFDDVYLGLVPVLLDGAGPGDYTTVVDVMLTLVDGLDPDNRANLSVDLGADPLTAPLAGLPAPAIEEVIAAASRAAGQRGVRAIAVNGPALHNLGAGAAEELAGGLAAAVAYLRLLTDAGLSVADAAHQISFRLAADDDQFMTIAKIRAARRLWARVTEVAGAPEAGAAIVHAETSRAMMTQRDPWVNMLRTTLAAFGAGVGGADTVLVWPFDAAIAGGQPGTSATFSRRIARNTQLLLLEESHLGQVLDPAGGSWFVEDLTDQLAQQAWRQFQELEKHSALGGFAAARDHLADRIAGVAADRADDIAHRRRAITGVNEYPNLDEPPLPPSATQNAPAGVRRYAAQFEALRDRSDAYLARTGARPQVLLLPLGPMAEHNIRTTFAANLLASGGIAVINPGTVDAERVATAVAEAGSPGAAVLCGSDARYGAEAVAVIGAARAAGVDRVYLAGPATALGGGPAETDPKPDDYLTMKIDAVQALSDLLTRLGA</sequence>
<evidence type="ECO:0000256" key="1">
    <source>
        <dbReference type="ARBA" id="ARBA00000290"/>
    </source>
</evidence>
<dbReference type="SUPFAM" id="SSF51703">
    <property type="entry name" value="Cobalamin (vitamin B12)-dependent enzymes"/>
    <property type="match status" value="1"/>
</dbReference>
<gene>
    <name evidence="12" type="primary">mutA</name>
    <name evidence="12" type="ORF">MTER_19100</name>
</gene>
<evidence type="ECO:0000256" key="10">
    <source>
        <dbReference type="NCBIfam" id="TIGR00642"/>
    </source>
</evidence>
<accession>A0AAD1MHY2</accession>
<evidence type="ECO:0000256" key="3">
    <source>
        <dbReference type="ARBA" id="ARBA00003359"/>
    </source>
</evidence>
<comment type="function">
    <text evidence="3">Catalyzes the isomerization of succinyl-CoA to methylmalonyl-CoA during synthesis of propionate from tricarboxylic acid-cycle intermediates.</text>
</comment>
<dbReference type="InterPro" id="IPR006099">
    <property type="entry name" value="MeMalonylCoA_mutase_a/b_cat"/>
</dbReference>
<feature type="domain" description="Methylmalonyl-CoA mutase alpha/beta chain catalytic" evidence="11">
    <location>
        <begin position="228"/>
        <end position="504"/>
    </location>
</feature>
<dbReference type="AlphaFoldDB" id="A0AAD1MHY2"/>
<dbReference type="EC" id="5.4.99.2" evidence="10"/>
<dbReference type="RefSeq" id="WP_085259510.1">
    <property type="nucleotide sequence ID" value="NZ_AP022564.1"/>
</dbReference>
<evidence type="ECO:0000256" key="6">
    <source>
        <dbReference type="ARBA" id="ARBA00011870"/>
    </source>
</evidence>
<comment type="catalytic activity">
    <reaction evidence="1">
        <text>(R)-methylmalonyl-CoA = succinyl-CoA</text>
        <dbReference type="Rhea" id="RHEA:22888"/>
        <dbReference type="ChEBI" id="CHEBI:57292"/>
        <dbReference type="ChEBI" id="CHEBI:57326"/>
        <dbReference type="EC" id="5.4.99.2"/>
    </reaction>
</comment>
<evidence type="ECO:0000256" key="5">
    <source>
        <dbReference type="ARBA" id="ARBA00008465"/>
    </source>
</evidence>
<dbReference type="GO" id="GO:0031419">
    <property type="term" value="F:cobalamin binding"/>
    <property type="evidence" value="ECO:0007669"/>
    <property type="project" value="UniProtKB-KW"/>
</dbReference>
<keyword evidence="9" id="KW-0170">Cobalt</keyword>
<name>A0AAD1MHY2_9MYCO</name>
<dbReference type="InterPro" id="IPR004608">
    <property type="entry name" value="MMCoA_mutase_b"/>
</dbReference>
<dbReference type="GO" id="GO:0046872">
    <property type="term" value="F:metal ion binding"/>
    <property type="evidence" value="ECO:0007669"/>
    <property type="project" value="InterPro"/>
</dbReference>
<dbReference type="GO" id="GO:0019652">
    <property type="term" value="P:lactate fermentation to propionate and acetate"/>
    <property type="evidence" value="ECO:0007669"/>
    <property type="project" value="InterPro"/>
</dbReference>
<dbReference type="InterPro" id="IPR016176">
    <property type="entry name" value="Cbl-dep_enz_cat"/>
</dbReference>
<organism evidence="12 13">
    <name type="scientific">Mycolicibacter terrae</name>
    <dbReference type="NCBI Taxonomy" id="1788"/>
    <lineage>
        <taxon>Bacteria</taxon>
        <taxon>Bacillati</taxon>
        <taxon>Actinomycetota</taxon>
        <taxon>Actinomycetes</taxon>
        <taxon>Mycobacteriales</taxon>
        <taxon>Mycobacteriaceae</taxon>
        <taxon>Mycolicibacter</taxon>
    </lineage>
</organism>
<evidence type="ECO:0000256" key="9">
    <source>
        <dbReference type="ARBA" id="ARBA00023285"/>
    </source>
</evidence>
<comment type="cofactor">
    <cofactor evidence="2">
        <name>adenosylcob(III)alamin</name>
        <dbReference type="ChEBI" id="CHEBI:18408"/>
    </cofactor>
</comment>
<proteinExistence type="inferred from homology"/>
<dbReference type="EMBL" id="AP022564">
    <property type="protein sequence ID" value="BBX22499.1"/>
    <property type="molecule type" value="Genomic_DNA"/>
</dbReference>
<evidence type="ECO:0000256" key="4">
    <source>
        <dbReference type="ARBA" id="ARBA00005146"/>
    </source>
</evidence>
<keyword evidence="13" id="KW-1185">Reference proteome</keyword>
<comment type="subunit">
    <text evidence="6">Heterodimer of an alpha and a beta chain.</text>
</comment>
<reference evidence="12 13" key="1">
    <citation type="journal article" date="2019" name="Emerg. Microbes Infect.">
        <title>Comprehensive subspecies identification of 175 nontuberculous mycobacteria species based on 7547 genomic profiles.</title>
        <authorList>
            <person name="Matsumoto Y."/>
            <person name="Kinjo T."/>
            <person name="Motooka D."/>
            <person name="Nabeya D."/>
            <person name="Jung N."/>
            <person name="Uechi K."/>
            <person name="Horii T."/>
            <person name="Iida T."/>
            <person name="Fujita J."/>
            <person name="Nakamura S."/>
        </authorList>
    </citation>
    <scope>NUCLEOTIDE SEQUENCE [LARGE SCALE GENOMIC DNA]</scope>
    <source>
        <strain evidence="12 13">JCM 12143</strain>
    </source>
</reference>
<dbReference type="PANTHER" id="PTHR48101">
    <property type="entry name" value="METHYLMALONYL-COA MUTASE, MITOCHONDRIAL-RELATED"/>
    <property type="match status" value="1"/>
</dbReference>
<dbReference type="Pfam" id="PF01642">
    <property type="entry name" value="MM_CoA_mutase"/>
    <property type="match status" value="1"/>
</dbReference>
<dbReference type="Proteomes" id="UP000467636">
    <property type="component" value="Chromosome"/>
</dbReference>
<keyword evidence="7" id="KW-0846">Cobalamin</keyword>
<dbReference type="Gene3D" id="3.40.50.280">
    <property type="entry name" value="Cobalamin-binding domain"/>
    <property type="match status" value="1"/>
</dbReference>